<dbReference type="PANTHER" id="PTHR22803">
    <property type="entry name" value="MANNOSE, PHOSPHOLIPASE, LECTIN RECEPTOR RELATED"/>
    <property type="match status" value="1"/>
</dbReference>
<name>A0A914QNT2_9BILA</name>
<feature type="region of interest" description="Disordered" evidence="1">
    <location>
        <begin position="162"/>
        <end position="220"/>
    </location>
</feature>
<evidence type="ECO:0000313" key="3">
    <source>
        <dbReference type="Proteomes" id="UP000887578"/>
    </source>
</evidence>
<dbReference type="InterPro" id="IPR050111">
    <property type="entry name" value="C-type_lectin/snaclec_domain"/>
</dbReference>
<accession>A0A914QNT2</accession>
<evidence type="ECO:0000259" key="2">
    <source>
        <dbReference type="PROSITE" id="PS50041"/>
    </source>
</evidence>
<dbReference type="Proteomes" id="UP000887578">
    <property type="component" value="Unplaced"/>
</dbReference>
<dbReference type="Gene3D" id="3.10.100.10">
    <property type="entry name" value="Mannose-Binding Protein A, subunit A"/>
    <property type="match status" value="1"/>
</dbReference>
<dbReference type="InterPro" id="IPR016186">
    <property type="entry name" value="C-type_lectin-like/link_sf"/>
</dbReference>
<reference evidence="4" key="1">
    <citation type="submission" date="2022-11" db="UniProtKB">
        <authorList>
            <consortium name="WormBaseParasite"/>
        </authorList>
    </citation>
    <scope>IDENTIFICATION</scope>
</reference>
<proteinExistence type="predicted"/>
<evidence type="ECO:0000256" key="1">
    <source>
        <dbReference type="SAM" id="MobiDB-lite"/>
    </source>
</evidence>
<dbReference type="WBParaSite" id="PDA_v2.g5450.t1">
    <property type="protein sequence ID" value="PDA_v2.g5450.t1"/>
    <property type="gene ID" value="PDA_v2.g5450"/>
</dbReference>
<evidence type="ECO:0000313" key="4">
    <source>
        <dbReference type="WBParaSite" id="PDA_v2.g5450.t1"/>
    </source>
</evidence>
<keyword evidence="3" id="KW-1185">Reference proteome</keyword>
<dbReference type="AlphaFoldDB" id="A0A914QNT2"/>
<dbReference type="InterPro" id="IPR001304">
    <property type="entry name" value="C-type_lectin-like"/>
</dbReference>
<dbReference type="InterPro" id="IPR016187">
    <property type="entry name" value="CTDL_fold"/>
</dbReference>
<protein>
    <submittedName>
        <fullName evidence="4">C-type lectin domain-containing protein</fullName>
    </submittedName>
</protein>
<dbReference type="PROSITE" id="PS50041">
    <property type="entry name" value="C_TYPE_LECTIN_2"/>
    <property type="match status" value="1"/>
</dbReference>
<organism evidence="3 4">
    <name type="scientific">Panagrolaimus davidi</name>
    <dbReference type="NCBI Taxonomy" id="227884"/>
    <lineage>
        <taxon>Eukaryota</taxon>
        <taxon>Metazoa</taxon>
        <taxon>Ecdysozoa</taxon>
        <taxon>Nematoda</taxon>
        <taxon>Chromadorea</taxon>
        <taxon>Rhabditida</taxon>
        <taxon>Tylenchina</taxon>
        <taxon>Panagrolaimomorpha</taxon>
        <taxon>Panagrolaimoidea</taxon>
        <taxon>Panagrolaimidae</taxon>
        <taxon>Panagrolaimus</taxon>
    </lineage>
</organism>
<feature type="compositionally biased region" description="Polar residues" evidence="1">
    <location>
        <begin position="209"/>
        <end position="220"/>
    </location>
</feature>
<sequence length="220" mass="24245">MKTRSPGQHETVISNNHCGQLDPAAHVASIHSMAENNFLEAVFTNGFIGLFQPGYGPYNPGLYRWEDGTPLSFVYWDRGFHLKPQPNNDRPIERLTRLRKNKKFHGWHDWFAGGLDWVICKKPATKIPAPAAPPIPATPATTAAPKLSIKPQTSAVKVTPAPLKFSDAENGKVPSVKPDQTPAPIKYTGNKNGKVPPVKPEQLVDPPKKSSQGKYQNKNL</sequence>
<feature type="domain" description="C-type lectin" evidence="2">
    <location>
        <begin position="14"/>
        <end position="121"/>
    </location>
</feature>
<dbReference type="SUPFAM" id="SSF56436">
    <property type="entry name" value="C-type lectin-like"/>
    <property type="match status" value="1"/>
</dbReference>